<protein>
    <recommendedName>
        <fullName evidence="3">Sel1 repeat family protein</fullName>
    </recommendedName>
</protein>
<sequence length="307" mass="34706">MNLLKRLSISIGVACLFSTPLVSYGSVAVDHSGKANDIAQQLIEMKEMAVKDRSGDTALHFAYTLEGYMSEPNFKLFFDWIKLSASRGNEDALYQAGLHYEYGIGLMQDVDLAVEYYSHIKSVNNDLSRVISRAKTRSFCNQPHSRKPATASLENRPTSLFGSEFTCFTRQSLEKLLVSGGAIKLSSSDMTDTFDGSEELLFSKRIYTDYSETGNLLNIRFYIAQVDVNDVLYEMRNQFGKEEPNYGVEAMRGKEWVWHRNDGIDITLIKDGEYSMLTLADISSTFVKRRQEVYPYLAEGKTIIATK</sequence>
<dbReference type="Proteomes" id="UP000031586">
    <property type="component" value="Unassembled WGS sequence"/>
</dbReference>
<dbReference type="AlphaFoldDB" id="A0A0C1WAM9"/>
<dbReference type="Gene3D" id="1.25.40.10">
    <property type="entry name" value="Tetratricopeptide repeat domain"/>
    <property type="match status" value="1"/>
</dbReference>
<evidence type="ECO:0000313" key="1">
    <source>
        <dbReference type="EMBL" id="KIF53357.1"/>
    </source>
</evidence>
<name>A0A0C1WAM9_9VIBR</name>
<dbReference type="EMBL" id="JPRD01000015">
    <property type="protein sequence ID" value="KIF53357.1"/>
    <property type="molecule type" value="Genomic_DNA"/>
</dbReference>
<comment type="caution">
    <text evidence="1">The sequence shown here is derived from an EMBL/GenBank/DDBJ whole genome shotgun (WGS) entry which is preliminary data.</text>
</comment>
<dbReference type="PATRIC" id="fig|1229493.5.peg.1205"/>
<gene>
    <name evidence="1" type="ORF">H735_10575</name>
</gene>
<dbReference type="SUPFAM" id="SSF81901">
    <property type="entry name" value="HCP-like"/>
    <property type="match status" value="1"/>
</dbReference>
<evidence type="ECO:0000313" key="2">
    <source>
        <dbReference type="Proteomes" id="UP000031586"/>
    </source>
</evidence>
<reference evidence="1 2" key="1">
    <citation type="submission" date="2014-07" db="EMBL/GenBank/DDBJ databases">
        <title>Unique and conserved regions in Vibrio harveyi and related species in comparison with the shrimp pathogen Vibrio harveyi CAIM 1792.</title>
        <authorList>
            <person name="Espinoza-Valles I."/>
            <person name="Vora G."/>
            <person name="Leekitcharoenphon P."/>
            <person name="Ussery D."/>
            <person name="Hoj L."/>
            <person name="Gomez-Gil B."/>
        </authorList>
    </citation>
    <scope>NUCLEOTIDE SEQUENCE [LARGE SCALE GENOMIC DNA]</scope>
    <source>
        <strain evidence="2">CAIM 1854 / LMG 25443</strain>
    </source>
</reference>
<accession>A0A0C1WAM9</accession>
<dbReference type="InterPro" id="IPR011990">
    <property type="entry name" value="TPR-like_helical_dom_sf"/>
</dbReference>
<evidence type="ECO:0008006" key="3">
    <source>
        <dbReference type="Google" id="ProtNLM"/>
    </source>
</evidence>
<organism evidence="1 2">
    <name type="scientific">Vibrio owensii CAIM 1854 = LMG 25443</name>
    <dbReference type="NCBI Taxonomy" id="1229493"/>
    <lineage>
        <taxon>Bacteria</taxon>
        <taxon>Pseudomonadati</taxon>
        <taxon>Pseudomonadota</taxon>
        <taxon>Gammaproteobacteria</taxon>
        <taxon>Vibrionales</taxon>
        <taxon>Vibrionaceae</taxon>
        <taxon>Vibrio</taxon>
    </lineage>
</organism>
<proteinExistence type="predicted"/>